<sequence length="268" mass="29731">MKRLSSLLGVFLGCSLGSSYVLVADRQGLLRRVRTNPTGHIVSEVVLESVPRTDSLFDEDSEETAARSRREQLTGALREAAVFAGLAGVAATQGPGPAWAGLFGRAKKEAPYRANWKLIEKGMSADLKGYWETILKTEEKTAAMAQKVKDDATADIEDDLKELSLPDIMIAFNRYQREVLDRESARPANEFQEAVKADLQRLDQISGYTPGKGKFRSAKRQKDIVDSLDRIAKNSKRWTNYMPAPGTKRPDGADPDDDFVYDPEADFD</sequence>
<name>A0A0G4FVM8_9ALVE</name>
<evidence type="ECO:0000256" key="2">
    <source>
        <dbReference type="SAM" id="SignalP"/>
    </source>
</evidence>
<dbReference type="AlphaFoldDB" id="A0A0G4FVM8"/>
<organism evidence="3">
    <name type="scientific">Chromera velia CCMP2878</name>
    <dbReference type="NCBI Taxonomy" id="1169474"/>
    <lineage>
        <taxon>Eukaryota</taxon>
        <taxon>Sar</taxon>
        <taxon>Alveolata</taxon>
        <taxon>Colpodellida</taxon>
        <taxon>Chromeraceae</taxon>
        <taxon>Chromera</taxon>
    </lineage>
</organism>
<evidence type="ECO:0000313" key="3">
    <source>
        <dbReference type="EMBL" id="CEM19204.1"/>
    </source>
</evidence>
<feature type="chain" id="PRO_5005189119" evidence="2">
    <location>
        <begin position="20"/>
        <end position="268"/>
    </location>
</feature>
<dbReference type="EMBL" id="CDMZ01000670">
    <property type="protein sequence ID" value="CEM19204.1"/>
    <property type="molecule type" value="Genomic_DNA"/>
</dbReference>
<keyword evidence="2" id="KW-0732">Signal</keyword>
<protein>
    <submittedName>
        <fullName evidence="3">Uncharacterized protein</fullName>
    </submittedName>
</protein>
<feature type="signal peptide" evidence="2">
    <location>
        <begin position="1"/>
        <end position="19"/>
    </location>
</feature>
<dbReference type="VEuPathDB" id="CryptoDB:Cvel_18991"/>
<feature type="compositionally biased region" description="Acidic residues" evidence="1">
    <location>
        <begin position="253"/>
        <end position="268"/>
    </location>
</feature>
<accession>A0A0G4FVM8</accession>
<reference evidence="3" key="1">
    <citation type="submission" date="2014-11" db="EMBL/GenBank/DDBJ databases">
        <authorList>
            <person name="Otto D Thomas"/>
            <person name="Naeem Raeece"/>
        </authorList>
    </citation>
    <scope>NUCLEOTIDE SEQUENCE</scope>
</reference>
<proteinExistence type="predicted"/>
<gene>
    <name evidence="3" type="ORF">Cvel_18991</name>
</gene>
<evidence type="ECO:0000256" key="1">
    <source>
        <dbReference type="SAM" id="MobiDB-lite"/>
    </source>
</evidence>
<feature type="region of interest" description="Disordered" evidence="1">
    <location>
        <begin position="236"/>
        <end position="268"/>
    </location>
</feature>